<comment type="subcellular location">
    <subcellularLocation>
        <location evidence="1">Cell projection</location>
        <location evidence="1">Cilium</location>
    </subcellularLocation>
</comment>
<comment type="caution">
    <text evidence="7">The sequence shown here is derived from an EMBL/GenBank/DDBJ whole genome shotgun (WGS) entry which is preliminary data.</text>
</comment>
<feature type="domain" description="CCDC113/CCDC96 coiled-coil" evidence="6">
    <location>
        <begin position="465"/>
        <end position="634"/>
    </location>
</feature>
<name>A0ABQ8F1B4_9FUNG</name>
<evidence type="ECO:0000313" key="7">
    <source>
        <dbReference type="EMBL" id="KAH6590285.1"/>
    </source>
</evidence>
<keyword evidence="8" id="KW-1185">Reference proteome</keyword>
<feature type="compositionally biased region" description="Polar residues" evidence="5">
    <location>
        <begin position="304"/>
        <end position="320"/>
    </location>
</feature>
<feature type="coiled-coil region" evidence="4">
    <location>
        <begin position="478"/>
        <end position="569"/>
    </location>
</feature>
<proteinExistence type="predicted"/>
<dbReference type="InterPro" id="IPR051885">
    <property type="entry name" value="CC_CF"/>
</dbReference>
<dbReference type="Proteomes" id="UP001648503">
    <property type="component" value="Unassembled WGS sequence"/>
</dbReference>
<dbReference type="InterPro" id="IPR025254">
    <property type="entry name" value="CCDC113/CCDC96_CC"/>
</dbReference>
<evidence type="ECO:0000256" key="1">
    <source>
        <dbReference type="ARBA" id="ARBA00004138"/>
    </source>
</evidence>
<dbReference type="PANTHER" id="PTHR15654:SF1">
    <property type="entry name" value="COILED-COIL DOMAIN-CONTAINING PROTEIN 96"/>
    <property type="match status" value="1"/>
</dbReference>
<evidence type="ECO:0000313" key="8">
    <source>
        <dbReference type="Proteomes" id="UP001648503"/>
    </source>
</evidence>
<protein>
    <recommendedName>
        <fullName evidence="6">CCDC113/CCDC96 coiled-coil domain-containing protein</fullName>
    </recommendedName>
</protein>
<feature type="compositionally biased region" description="Polar residues" evidence="5">
    <location>
        <begin position="79"/>
        <end position="108"/>
    </location>
</feature>
<keyword evidence="2 4" id="KW-0175">Coiled coil</keyword>
<sequence>MEVGMANTPETAVSTQDESSKDILQTQPLDAADTSPEIELAASNEKYRLISTGDGTDGSSNSKDKGGSSDEDEHDITHDSNTADSTPSQPTKDSTPNNDTQMHSQQQNDLDLSDVATTVALTTQASIVAFLQLGDKARESTALESTIAQIQAHVQQNRHDIDTSSYGVFDAHDLSSSLDPAVASSDPSDLLSSEFARIIYSDDRIHPLSKTARTMTSPIPANYDSVLPPAHVDYEEDQDVLHFGLTMIMSRSESVDDFQDDTVNLTNETSICQERVGTNPTADCNDITKTAPSLDLAEKDTSDTHSSTRCGTGNNRDVPTFQQPEPLVVIDREKVVLSIKQNLELRDSLFQRNAVLQNKLSEYFKKKRSDDTREGKKSVSDQEQRYTNCMASLNELQAEYNLINSTNQNFVGDYKTKLEERLQEVTLKSNEFWNYKRVVSLSAENSRTGKTLPVYTIDQLESTERKKENEVVTVRLDNIKLRNKLRRHEQLLRQKEELADGLHLIDFEQLKIENQTFNEKIEERNDELLKLRKKITNVVQVLTHVKEKLQFVQCETVDLKQELISLEDEVAKRRDLLPLEKQDRDDLRNTNINIRQKNGLLGNNNLLYDYGEKVDESKELNHRINSLQQHYDGLMNETQRLHQKMQKLQFLSSMKNAYAIE</sequence>
<feature type="compositionally biased region" description="Low complexity" evidence="5">
    <location>
        <begin position="51"/>
        <end position="61"/>
    </location>
</feature>
<accession>A0ABQ8F1B4</accession>
<evidence type="ECO:0000259" key="6">
    <source>
        <dbReference type="Pfam" id="PF13870"/>
    </source>
</evidence>
<feature type="region of interest" description="Disordered" evidence="5">
    <location>
        <begin position="297"/>
        <end position="320"/>
    </location>
</feature>
<feature type="region of interest" description="Disordered" evidence="5">
    <location>
        <begin position="1"/>
        <end position="108"/>
    </location>
</feature>
<dbReference type="PANTHER" id="PTHR15654">
    <property type="entry name" value="COILED-COIL DOMAIN-CONTAINING PROTEIN 113-RELATED"/>
    <property type="match status" value="1"/>
</dbReference>
<evidence type="ECO:0000256" key="3">
    <source>
        <dbReference type="ARBA" id="ARBA00023273"/>
    </source>
</evidence>
<organism evidence="7 8">
    <name type="scientific">Batrachochytrium salamandrivorans</name>
    <dbReference type="NCBI Taxonomy" id="1357716"/>
    <lineage>
        <taxon>Eukaryota</taxon>
        <taxon>Fungi</taxon>
        <taxon>Fungi incertae sedis</taxon>
        <taxon>Chytridiomycota</taxon>
        <taxon>Chytridiomycota incertae sedis</taxon>
        <taxon>Chytridiomycetes</taxon>
        <taxon>Rhizophydiales</taxon>
        <taxon>Rhizophydiales incertae sedis</taxon>
        <taxon>Batrachochytrium</taxon>
    </lineage>
</organism>
<keyword evidence="3" id="KW-0966">Cell projection</keyword>
<evidence type="ECO:0000256" key="2">
    <source>
        <dbReference type="ARBA" id="ARBA00023054"/>
    </source>
</evidence>
<gene>
    <name evidence="7" type="ORF">BASA50_009545</name>
</gene>
<feature type="coiled-coil region" evidence="4">
    <location>
        <begin position="617"/>
        <end position="644"/>
    </location>
</feature>
<dbReference type="EMBL" id="JAFCIX010000435">
    <property type="protein sequence ID" value="KAH6590285.1"/>
    <property type="molecule type" value="Genomic_DNA"/>
</dbReference>
<reference evidence="7 8" key="1">
    <citation type="submission" date="2021-02" db="EMBL/GenBank/DDBJ databases">
        <title>Variation within the Batrachochytrium salamandrivorans European outbreak.</title>
        <authorList>
            <person name="Kelly M."/>
            <person name="Pasmans F."/>
            <person name="Shea T.P."/>
            <person name="Munoz J.F."/>
            <person name="Carranza S."/>
            <person name="Cuomo C.A."/>
            <person name="Martel A."/>
        </authorList>
    </citation>
    <scope>NUCLEOTIDE SEQUENCE [LARGE SCALE GENOMIC DNA]</scope>
    <source>
        <strain evidence="7 8">AMFP18/2</strain>
    </source>
</reference>
<feature type="compositionally biased region" description="Polar residues" evidence="5">
    <location>
        <begin position="8"/>
        <end position="28"/>
    </location>
</feature>
<evidence type="ECO:0000256" key="4">
    <source>
        <dbReference type="SAM" id="Coils"/>
    </source>
</evidence>
<evidence type="ECO:0000256" key="5">
    <source>
        <dbReference type="SAM" id="MobiDB-lite"/>
    </source>
</evidence>
<dbReference type="Pfam" id="PF13870">
    <property type="entry name" value="CCDC113_CCDC96_CC"/>
    <property type="match status" value="1"/>
</dbReference>